<sequence length="184" mass="21374">MPIQIETERLLLRQWKESDREPFHRMCRDPQVMEYFPALLSRSESDERIDRCKALIDEKGWGFWALEYKQTGEFIGFTGLNTPQDDLPFSPCVEIGWRLSPAFWGKGLAIEAAQAALTFGFEQLQLEEIVSFAVKDNLKSTAVMERLGMIREPNTFEHPALAEGHPLREHCLYRLTRIQWSSIK</sequence>
<dbReference type="InterPro" id="IPR000182">
    <property type="entry name" value="GNAT_dom"/>
</dbReference>
<dbReference type="Proteomes" id="UP000196573">
    <property type="component" value="Unassembled WGS sequence"/>
</dbReference>
<evidence type="ECO:0000259" key="1">
    <source>
        <dbReference type="PROSITE" id="PS51186"/>
    </source>
</evidence>
<proteinExistence type="predicted"/>
<dbReference type="EMBL" id="FWPT01000005">
    <property type="protein sequence ID" value="SMA47606.1"/>
    <property type="molecule type" value="Genomic_DNA"/>
</dbReference>
<keyword evidence="2" id="KW-0808">Transferase</keyword>
<dbReference type="GO" id="GO:0016747">
    <property type="term" value="F:acyltransferase activity, transferring groups other than amino-acyl groups"/>
    <property type="evidence" value="ECO:0007669"/>
    <property type="project" value="InterPro"/>
</dbReference>
<dbReference type="PROSITE" id="PS51186">
    <property type="entry name" value="GNAT"/>
    <property type="match status" value="1"/>
</dbReference>
<evidence type="ECO:0000313" key="2">
    <source>
        <dbReference type="EMBL" id="SMA47606.1"/>
    </source>
</evidence>
<dbReference type="PANTHER" id="PTHR43792">
    <property type="entry name" value="GNAT FAMILY, PUTATIVE (AFU_ORTHOLOGUE AFUA_3G00765)-RELATED-RELATED"/>
    <property type="match status" value="1"/>
</dbReference>
<dbReference type="RefSeq" id="WP_087110326.1">
    <property type="nucleotide sequence ID" value="NZ_CBCSCN010000003.1"/>
</dbReference>
<dbReference type="InterPro" id="IPR051531">
    <property type="entry name" value="N-acetyltransferase"/>
</dbReference>
<reference evidence="2 3" key="1">
    <citation type="submission" date="2017-03" db="EMBL/GenBank/DDBJ databases">
        <authorList>
            <person name="Afonso C.L."/>
            <person name="Miller P.J."/>
            <person name="Scott M.A."/>
            <person name="Spackman E."/>
            <person name="Goraichik I."/>
            <person name="Dimitrov K.M."/>
            <person name="Suarez D.L."/>
            <person name="Swayne D.E."/>
        </authorList>
    </citation>
    <scope>NUCLEOTIDE SEQUENCE [LARGE SCALE GENOMIC DNA]</scope>
    <source>
        <strain evidence="2">SB41UT1</strain>
    </source>
</reference>
<protein>
    <submittedName>
        <fullName evidence="2">Anhydro-N-acetylmuramic acid kinase</fullName>
    </submittedName>
</protein>
<dbReference type="AlphaFoldDB" id="A0A1X7AL15"/>
<dbReference type="Gene3D" id="3.40.630.30">
    <property type="match status" value="1"/>
</dbReference>
<organism evidence="2 3">
    <name type="scientific">Parendozoicomonas haliclonae</name>
    <dbReference type="NCBI Taxonomy" id="1960125"/>
    <lineage>
        <taxon>Bacteria</taxon>
        <taxon>Pseudomonadati</taxon>
        <taxon>Pseudomonadota</taxon>
        <taxon>Gammaproteobacteria</taxon>
        <taxon>Oceanospirillales</taxon>
        <taxon>Endozoicomonadaceae</taxon>
        <taxon>Parendozoicomonas</taxon>
    </lineage>
</organism>
<keyword evidence="3" id="KW-1185">Reference proteome</keyword>
<dbReference type="Pfam" id="PF13302">
    <property type="entry name" value="Acetyltransf_3"/>
    <property type="match status" value="1"/>
</dbReference>
<keyword evidence="2" id="KW-0418">Kinase</keyword>
<dbReference type="OrthoDB" id="9801656at2"/>
<evidence type="ECO:0000313" key="3">
    <source>
        <dbReference type="Proteomes" id="UP000196573"/>
    </source>
</evidence>
<dbReference type="PANTHER" id="PTHR43792:SF1">
    <property type="entry name" value="N-ACETYLTRANSFERASE DOMAIN-CONTAINING PROTEIN"/>
    <property type="match status" value="1"/>
</dbReference>
<feature type="domain" description="N-acetyltransferase" evidence="1">
    <location>
        <begin position="10"/>
        <end position="168"/>
    </location>
</feature>
<dbReference type="GO" id="GO:0016301">
    <property type="term" value="F:kinase activity"/>
    <property type="evidence" value="ECO:0007669"/>
    <property type="project" value="UniProtKB-KW"/>
</dbReference>
<dbReference type="InterPro" id="IPR016181">
    <property type="entry name" value="Acyl_CoA_acyltransferase"/>
</dbReference>
<name>A0A1X7AL15_9GAMM</name>
<accession>A0A1X7AL15</accession>
<gene>
    <name evidence="2" type="ORF">EHSB41UT_02490</name>
</gene>
<dbReference type="SUPFAM" id="SSF55729">
    <property type="entry name" value="Acyl-CoA N-acyltransferases (Nat)"/>
    <property type="match status" value="1"/>
</dbReference>